<dbReference type="InterPro" id="IPR000667">
    <property type="entry name" value="Peptidase_S13"/>
</dbReference>
<dbReference type="Pfam" id="PF02113">
    <property type="entry name" value="Peptidase_S13"/>
    <property type="match status" value="1"/>
</dbReference>
<dbReference type="NCBIfam" id="TIGR00666">
    <property type="entry name" value="PBP4"/>
    <property type="match status" value="1"/>
</dbReference>
<sequence>MKRMLSAVLLCVLGGVSFGADIQQAVNHLIDQVDPNINMGIKVVDLTTHTTLYQRNANSLLVPASNMKLFSDAAALMALGPDYRFKTTLTTNASLLQNGLLKGNLYLHLPGDPSLTHMDLDTLFRELRQWGVRRIKGNVILVSAHDGVSTQAPGAMPQDLNFSYGASVAPVMVDENRLTVTVNPSHREGEPAIVEYDDGGGNIHLVNQIKTRENGSRCGVGLAMNAQNQLVASGCIGAREWALVQRIPIRNPRLYAEGVVRQRLAKAHIVLDGQVMPGSAPANTMVVATHASRPISQLMADTLKPSDNLYADSLFLHVAATLAGKPLNWASAEPVVKKFLEQQTGVSLQNAVITDGSGLSRNDRVSAAQTVGLLQFLYDHFPMSFEYIAALPIAGRDGTLQKRFRQPGQQGFLRAKTGTMTGIMSLSGYLYTANDHTLAFAIYINRRPGTPPAVSGRYRSLVDTVCNYFLRQQPGFPRVAGEASRRNRVAFETQPTQLERTRARVALWRRMESSLKASLKGQPITVVFRNNQIELRDNGASPAKVWSVLAGLRKKYPFAVVLQANTSPGVSSGGLQLLWVKTTPLTSGVKRTWIVNGVA</sequence>
<keyword evidence="3" id="KW-0645">Protease</keyword>
<dbReference type="EMBL" id="LNYC01000009">
    <property type="protein sequence ID" value="KTD03795.1"/>
    <property type="molecule type" value="Genomic_DNA"/>
</dbReference>
<dbReference type="GO" id="GO:0000270">
    <property type="term" value="P:peptidoglycan metabolic process"/>
    <property type="evidence" value="ECO:0007669"/>
    <property type="project" value="TreeGrafter"/>
</dbReference>
<dbReference type="SUPFAM" id="SSF56601">
    <property type="entry name" value="beta-lactamase/transpeptidase-like"/>
    <property type="match status" value="1"/>
</dbReference>
<evidence type="ECO:0000313" key="3">
    <source>
        <dbReference type="EMBL" id="KTD03795.1"/>
    </source>
</evidence>
<dbReference type="EC" id="3.4.16.4" evidence="3"/>
<dbReference type="OrthoDB" id="9802627at2"/>
<organism evidence="3 4">
    <name type="scientific">Legionella geestiana</name>
    <dbReference type="NCBI Taxonomy" id="45065"/>
    <lineage>
        <taxon>Bacteria</taxon>
        <taxon>Pseudomonadati</taxon>
        <taxon>Pseudomonadota</taxon>
        <taxon>Gammaproteobacteria</taxon>
        <taxon>Legionellales</taxon>
        <taxon>Legionellaceae</taxon>
        <taxon>Legionella</taxon>
    </lineage>
</organism>
<keyword evidence="4" id="KW-1185">Reference proteome</keyword>
<dbReference type="AlphaFoldDB" id="A0A0W0U6Z9"/>
<dbReference type="RefSeq" id="WP_028387461.1">
    <property type="nucleotide sequence ID" value="NZ_CAAAHN010000004.1"/>
</dbReference>
<evidence type="ECO:0000313" key="4">
    <source>
        <dbReference type="Proteomes" id="UP000054785"/>
    </source>
</evidence>
<protein>
    <submittedName>
        <fullName evidence="3">D-alanyl-D-alanine carboxypeptidase/D-alanyl-D-alanine-endopeptidase</fullName>
        <ecNumber evidence="3">3.4.16.4</ecNumber>
    </submittedName>
</protein>
<accession>A0A0W0U6Z9</accession>
<comment type="similarity">
    <text evidence="1">Belongs to the peptidase S13 family.</text>
</comment>
<comment type="caution">
    <text evidence="3">The sequence shown here is derived from an EMBL/GenBank/DDBJ whole genome shotgun (WGS) entry which is preliminary data.</text>
</comment>
<keyword evidence="3" id="KW-0121">Carboxypeptidase</keyword>
<dbReference type="PANTHER" id="PTHR30023">
    <property type="entry name" value="D-ALANYL-D-ALANINE CARBOXYPEPTIDASE"/>
    <property type="match status" value="1"/>
</dbReference>
<dbReference type="GO" id="GO:0009002">
    <property type="term" value="F:serine-type D-Ala-D-Ala carboxypeptidase activity"/>
    <property type="evidence" value="ECO:0007669"/>
    <property type="project" value="UniProtKB-EC"/>
</dbReference>
<keyword evidence="2 3" id="KW-0378">Hydrolase</keyword>
<dbReference type="STRING" id="45065.Lgee_0452"/>
<dbReference type="Gene3D" id="3.40.710.10">
    <property type="entry name" value="DD-peptidase/beta-lactamase superfamily"/>
    <property type="match status" value="1"/>
</dbReference>
<evidence type="ECO:0000256" key="1">
    <source>
        <dbReference type="ARBA" id="ARBA00006096"/>
    </source>
</evidence>
<dbReference type="PATRIC" id="fig|45065.4.peg.480"/>
<dbReference type="Proteomes" id="UP000054785">
    <property type="component" value="Unassembled WGS sequence"/>
</dbReference>
<name>A0A0W0U6Z9_9GAMM</name>
<proteinExistence type="inferred from homology"/>
<dbReference type="InterPro" id="IPR012338">
    <property type="entry name" value="Beta-lactam/transpept-like"/>
</dbReference>
<reference evidence="3 4" key="1">
    <citation type="submission" date="2015-11" db="EMBL/GenBank/DDBJ databases">
        <title>Genomic analysis of 38 Legionella species identifies large and diverse effector repertoires.</title>
        <authorList>
            <person name="Burstein D."/>
            <person name="Amaro F."/>
            <person name="Zusman T."/>
            <person name="Lifshitz Z."/>
            <person name="Cohen O."/>
            <person name="Gilbert J.A."/>
            <person name="Pupko T."/>
            <person name="Shuman H.A."/>
            <person name="Segal G."/>
        </authorList>
    </citation>
    <scope>NUCLEOTIDE SEQUENCE [LARGE SCALE GENOMIC DNA]</scope>
    <source>
        <strain evidence="3 4">ATCC 49504</strain>
    </source>
</reference>
<dbReference type="Gene3D" id="3.50.80.20">
    <property type="entry name" value="D-Ala-D-Ala carboxypeptidase C, peptidase S13"/>
    <property type="match status" value="1"/>
</dbReference>
<gene>
    <name evidence="3" type="ORF">Lgee_0452</name>
</gene>
<dbReference type="GO" id="GO:0006508">
    <property type="term" value="P:proteolysis"/>
    <property type="evidence" value="ECO:0007669"/>
    <property type="project" value="InterPro"/>
</dbReference>
<dbReference type="PRINTS" id="PR00922">
    <property type="entry name" value="DADACBPTASE3"/>
</dbReference>
<evidence type="ECO:0000256" key="2">
    <source>
        <dbReference type="ARBA" id="ARBA00022801"/>
    </source>
</evidence>
<dbReference type="PANTHER" id="PTHR30023:SF0">
    <property type="entry name" value="PENICILLIN-SENSITIVE CARBOXYPEPTIDASE A"/>
    <property type="match status" value="1"/>
</dbReference>